<protein>
    <submittedName>
        <fullName evidence="4">14-3-3 domain-containing protein</fullName>
    </submittedName>
</protein>
<dbReference type="InterPro" id="IPR023410">
    <property type="entry name" value="14-3-3_domain"/>
</dbReference>
<feature type="domain" description="14-3-3" evidence="3">
    <location>
        <begin position="33"/>
        <end position="255"/>
    </location>
</feature>
<organism evidence="4 5">
    <name type="scientific">Thelephora terrestris</name>
    <dbReference type="NCBI Taxonomy" id="56493"/>
    <lineage>
        <taxon>Eukaryota</taxon>
        <taxon>Fungi</taxon>
        <taxon>Dikarya</taxon>
        <taxon>Basidiomycota</taxon>
        <taxon>Agaricomycotina</taxon>
        <taxon>Agaricomycetes</taxon>
        <taxon>Thelephorales</taxon>
        <taxon>Thelephoraceae</taxon>
        <taxon>Thelephora</taxon>
    </lineage>
</organism>
<dbReference type="AlphaFoldDB" id="A0A9P6H927"/>
<proteinExistence type="inferred from homology"/>
<evidence type="ECO:0000313" key="5">
    <source>
        <dbReference type="Proteomes" id="UP000736335"/>
    </source>
</evidence>
<evidence type="ECO:0000313" key="4">
    <source>
        <dbReference type="EMBL" id="KAF9782208.1"/>
    </source>
</evidence>
<gene>
    <name evidence="4" type="ORF">BJ322DRAFT_1074828</name>
</gene>
<sequence>MSTAASAFVNCVNSMPRRTPMWNTPANLENGVDDPQDISRLYDHLHETDVTIFKLQGDVVGMHGRLTVQEHCDLAVAYRRILLSHRAELQASARGREGVCSRAGIVNEMHRVCAEFLETVSRRILPVSKTGEEIVYCWTMVADFHRLMWSCLIDFPESSGHAKTHANASHNAYKTAHAQAVKDLYPMHPVRLSVSYSFAAFARDVLNSSTKSCQIIQRTIEEAADYTTAHPHDKFPPESHKEVQKLRKQLESLRSAHASP</sequence>
<dbReference type="Proteomes" id="UP000736335">
    <property type="component" value="Unassembled WGS sequence"/>
</dbReference>
<dbReference type="SMART" id="SM00101">
    <property type="entry name" value="14_3_3"/>
    <property type="match status" value="1"/>
</dbReference>
<dbReference type="EMBL" id="WIUZ02000012">
    <property type="protein sequence ID" value="KAF9782208.1"/>
    <property type="molecule type" value="Genomic_DNA"/>
</dbReference>
<dbReference type="Pfam" id="PF00244">
    <property type="entry name" value="14-3-3"/>
    <property type="match status" value="1"/>
</dbReference>
<dbReference type="InterPro" id="IPR000308">
    <property type="entry name" value="14-3-3"/>
</dbReference>
<reference evidence="4" key="2">
    <citation type="submission" date="2020-11" db="EMBL/GenBank/DDBJ databases">
        <authorList>
            <consortium name="DOE Joint Genome Institute"/>
            <person name="Kuo A."/>
            <person name="Miyauchi S."/>
            <person name="Kiss E."/>
            <person name="Drula E."/>
            <person name="Kohler A."/>
            <person name="Sanchez-Garcia M."/>
            <person name="Andreopoulos B."/>
            <person name="Barry K.W."/>
            <person name="Bonito G."/>
            <person name="Buee M."/>
            <person name="Carver A."/>
            <person name="Chen C."/>
            <person name="Cichocki N."/>
            <person name="Clum A."/>
            <person name="Culley D."/>
            <person name="Crous P.W."/>
            <person name="Fauchery L."/>
            <person name="Girlanda M."/>
            <person name="Hayes R."/>
            <person name="Keri Z."/>
            <person name="Labutti K."/>
            <person name="Lipzen A."/>
            <person name="Lombard V."/>
            <person name="Magnuson J."/>
            <person name="Maillard F."/>
            <person name="Morin E."/>
            <person name="Murat C."/>
            <person name="Nolan M."/>
            <person name="Ohm R."/>
            <person name="Pangilinan J."/>
            <person name="Pereira M."/>
            <person name="Perotto S."/>
            <person name="Peter M."/>
            <person name="Riley R."/>
            <person name="Sitrit Y."/>
            <person name="Stielow B."/>
            <person name="Szollosi G."/>
            <person name="Zifcakova L."/>
            <person name="Stursova M."/>
            <person name="Spatafora J.W."/>
            <person name="Tedersoo L."/>
            <person name="Vaario L.-M."/>
            <person name="Yamada A."/>
            <person name="Yan M."/>
            <person name="Wang P."/>
            <person name="Xu J."/>
            <person name="Bruns T."/>
            <person name="Baldrian P."/>
            <person name="Vilgalys R."/>
            <person name="Henrissat B."/>
            <person name="Grigoriev I.V."/>
            <person name="Hibbett D."/>
            <person name="Nagy L.G."/>
            <person name="Martin F.M."/>
        </authorList>
    </citation>
    <scope>NUCLEOTIDE SEQUENCE</scope>
    <source>
        <strain evidence="4">UH-Tt-Lm1</strain>
    </source>
</reference>
<reference evidence="4" key="1">
    <citation type="journal article" date="2020" name="Nat. Commun.">
        <title>Large-scale genome sequencing of mycorrhizal fungi provides insights into the early evolution of symbiotic traits.</title>
        <authorList>
            <person name="Miyauchi S."/>
            <person name="Kiss E."/>
            <person name="Kuo A."/>
            <person name="Drula E."/>
            <person name="Kohler A."/>
            <person name="Sanchez-Garcia M."/>
            <person name="Morin E."/>
            <person name="Andreopoulos B."/>
            <person name="Barry K.W."/>
            <person name="Bonito G."/>
            <person name="Buee M."/>
            <person name="Carver A."/>
            <person name="Chen C."/>
            <person name="Cichocki N."/>
            <person name="Clum A."/>
            <person name="Culley D."/>
            <person name="Crous P.W."/>
            <person name="Fauchery L."/>
            <person name="Girlanda M."/>
            <person name="Hayes R.D."/>
            <person name="Keri Z."/>
            <person name="LaButti K."/>
            <person name="Lipzen A."/>
            <person name="Lombard V."/>
            <person name="Magnuson J."/>
            <person name="Maillard F."/>
            <person name="Murat C."/>
            <person name="Nolan M."/>
            <person name="Ohm R.A."/>
            <person name="Pangilinan J."/>
            <person name="Pereira M.F."/>
            <person name="Perotto S."/>
            <person name="Peter M."/>
            <person name="Pfister S."/>
            <person name="Riley R."/>
            <person name="Sitrit Y."/>
            <person name="Stielow J.B."/>
            <person name="Szollosi G."/>
            <person name="Zifcakova L."/>
            <person name="Stursova M."/>
            <person name="Spatafora J.W."/>
            <person name="Tedersoo L."/>
            <person name="Vaario L.M."/>
            <person name="Yamada A."/>
            <person name="Yan M."/>
            <person name="Wang P."/>
            <person name="Xu J."/>
            <person name="Bruns T."/>
            <person name="Baldrian P."/>
            <person name="Vilgalys R."/>
            <person name="Dunand C."/>
            <person name="Henrissat B."/>
            <person name="Grigoriev I.V."/>
            <person name="Hibbett D."/>
            <person name="Nagy L.G."/>
            <person name="Martin F.M."/>
        </authorList>
    </citation>
    <scope>NUCLEOTIDE SEQUENCE</scope>
    <source>
        <strain evidence="4">UH-Tt-Lm1</strain>
    </source>
</reference>
<dbReference type="PRINTS" id="PR00305">
    <property type="entry name" value="1433ZETA"/>
</dbReference>
<dbReference type="OrthoDB" id="10347124at2759"/>
<dbReference type="InterPro" id="IPR036815">
    <property type="entry name" value="14-3-3_dom_sf"/>
</dbReference>
<evidence type="ECO:0000256" key="1">
    <source>
        <dbReference type="ARBA" id="ARBA00006141"/>
    </source>
</evidence>
<dbReference type="SUPFAM" id="SSF48445">
    <property type="entry name" value="14-3-3 protein"/>
    <property type="match status" value="1"/>
</dbReference>
<comment type="similarity">
    <text evidence="1">Belongs to the 14-3-3 family.</text>
</comment>
<feature type="compositionally biased region" description="Basic and acidic residues" evidence="2">
    <location>
        <begin position="230"/>
        <end position="251"/>
    </location>
</feature>
<feature type="region of interest" description="Disordered" evidence="2">
    <location>
        <begin position="229"/>
        <end position="260"/>
    </location>
</feature>
<keyword evidence="5" id="KW-1185">Reference proteome</keyword>
<comment type="caution">
    <text evidence="4">The sequence shown here is derived from an EMBL/GenBank/DDBJ whole genome shotgun (WGS) entry which is preliminary data.</text>
</comment>
<evidence type="ECO:0000256" key="2">
    <source>
        <dbReference type="SAM" id="MobiDB-lite"/>
    </source>
</evidence>
<name>A0A9P6H927_9AGAM</name>
<accession>A0A9P6H927</accession>
<dbReference type="PANTHER" id="PTHR18860">
    <property type="entry name" value="14-3-3 PROTEIN"/>
    <property type="match status" value="1"/>
</dbReference>
<evidence type="ECO:0000259" key="3">
    <source>
        <dbReference type="SMART" id="SM00101"/>
    </source>
</evidence>
<dbReference type="Gene3D" id="1.20.190.20">
    <property type="entry name" value="14-3-3 domain"/>
    <property type="match status" value="1"/>
</dbReference>